<dbReference type="RefSeq" id="WP_044433429.1">
    <property type="nucleotide sequence ID" value="NZ_BJYZ01000011.1"/>
</dbReference>
<accession>A0A512DPM9</accession>
<keyword evidence="2" id="KW-0012">Acyltransferase</keyword>
<dbReference type="Gene3D" id="3.40.630.30">
    <property type="match status" value="1"/>
</dbReference>
<dbReference type="Proteomes" id="UP000321523">
    <property type="component" value="Unassembled WGS sequence"/>
</dbReference>
<dbReference type="InterPro" id="IPR016181">
    <property type="entry name" value="Acyl_CoA_acyltransferase"/>
</dbReference>
<evidence type="ECO:0000313" key="5">
    <source>
        <dbReference type="Proteomes" id="UP000321523"/>
    </source>
</evidence>
<dbReference type="OrthoDB" id="9804026at2"/>
<dbReference type="InterPro" id="IPR000182">
    <property type="entry name" value="GNAT_dom"/>
</dbReference>
<evidence type="ECO:0000256" key="2">
    <source>
        <dbReference type="ARBA" id="ARBA00023315"/>
    </source>
</evidence>
<dbReference type="PANTHER" id="PTHR43877:SF2">
    <property type="entry name" value="AMINOALKYLPHOSPHONATE N-ACETYLTRANSFERASE-RELATED"/>
    <property type="match status" value="1"/>
</dbReference>
<evidence type="ECO:0000256" key="1">
    <source>
        <dbReference type="ARBA" id="ARBA00022679"/>
    </source>
</evidence>
<gene>
    <name evidence="4" type="ORF">SAE02_25800</name>
</gene>
<organism evidence="4 5">
    <name type="scientific">Skermanella aerolata</name>
    <dbReference type="NCBI Taxonomy" id="393310"/>
    <lineage>
        <taxon>Bacteria</taxon>
        <taxon>Pseudomonadati</taxon>
        <taxon>Pseudomonadota</taxon>
        <taxon>Alphaproteobacteria</taxon>
        <taxon>Rhodospirillales</taxon>
        <taxon>Azospirillaceae</taxon>
        <taxon>Skermanella</taxon>
    </lineage>
</organism>
<dbReference type="SUPFAM" id="SSF55729">
    <property type="entry name" value="Acyl-CoA N-acyltransferases (Nat)"/>
    <property type="match status" value="1"/>
</dbReference>
<proteinExistence type="predicted"/>
<reference evidence="4 5" key="1">
    <citation type="submission" date="2019-07" db="EMBL/GenBank/DDBJ databases">
        <title>Whole genome shotgun sequence of Skermanella aerolata NBRC 106429.</title>
        <authorList>
            <person name="Hosoyama A."/>
            <person name="Uohara A."/>
            <person name="Ohji S."/>
            <person name="Ichikawa N."/>
        </authorList>
    </citation>
    <scope>NUCLEOTIDE SEQUENCE [LARGE SCALE GENOMIC DNA]</scope>
    <source>
        <strain evidence="4 5">NBRC 106429</strain>
    </source>
</reference>
<comment type="caution">
    <text evidence="4">The sequence shown here is derived from an EMBL/GenBank/DDBJ whole genome shotgun (WGS) entry which is preliminary data.</text>
</comment>
<dbReference type="PROSITE" id="PS51186">
    <property type="entry name" value="GNAT"/>
    <property type="match status" value="1"/>
</dbReference>
<dbReference type="PANTHER" id="PTHR43877">
    <property type="entry name" value="AMINOALKYLPHOSPHONATE N-ACETYLTRANSFERASE-RELATED-RELATED"/>
    <property type="match status" value="1"/>
</dbReference>
<dbReference type="Pfam" id="PF00583">
    <property type="entry name" value="Acetyltransf_1"/>
    <property type="match status" value="1"/>
</dbReference>
<dbReference type="InterPro" id="IPR050832">
    <property type="entry name" value="Bact_Acetyltransf"/>
</dbReference>
<keyword evidence="5" id="KW-1185">Reference proteome</keyword>
<name>A0A512DPM9_9PROT</name>
<dbReference type="EMBL" id="BJYZ01000011">
    <property type="protein sequence ID" value="GEO38432.1"/>
    <property type="molecule type" value="Genomic_DNA"/>
</dbReference>
<protein>
    <submittedName>
        <fullName evidence="4">Alanine acetyltransferase</fullName>
    </submittedName>
</protein>
<dbReference type="GO" id="GO:0016747">
    <property type="term" value="F:acyltransferase activity, transferring groups other than amino-acyl groups"/>
    <property type="evidence" value="ECO:0007669"/>
    <property type="project" value="InterPro"/>
</dbReference>
<dbReference type="CDD" id="cd04301">
    <property type="entry name" value="NAT_SF"/>
    <property type="match status" value="1"/>
</dbReference>
<dbReference type="AlphaFoldDB" id="A0A512DPM9"/>
<sequence>MNLRRASLADCEILEFLHGSCFPHEPWSAAAFAGLLASPGMFALIAPVDGQGEPAGFVLARAIAGEAEIVAIGVAPDRRGAGLGATLLEGALELSRMAGAEAVFLEVAENNNRACQLYTGRGFIKIGRRPNYYRQKDAAVAALVMKLELFQSSIDRS</sequence>
<evidence type="ECO:0000259" key="3">
    <source>
        <dbReference type="PROSITE" id="PS51186"/>
    </source>
</evidence>
<keyword evidence="1 4" id="KW-0808">Transferase</keyword>
<feature type="domain" description="N-acetyltransferase" evidence="3">
    <location>
        <begin position="1"/>
        <end position="150"/>
    </location>
</feature>
<evidence type="ECO:0000313" key="4">
    <source>
        <dbReference type="EMBL" id="GEO38432.1"/>
    </source>
</evidence>